<evidence type="ECO:0000259" key="1">
    <source>
        <dbReference type="Pfam" id="PF07693"/>
    </source>
</evidence>
<dbReference type="InterPro" id="IPR027417">
    <property type="entry name" value="P-loop_NTPase"/>
</dbReference>
<evidence type="ECO:0000313" key="2">
    <source>
        <dbReference type="EMBL" id="TFU88808.1"/>
    </source>
</evidence>
<dbReference type="Gene3D" id="3.40.50.300">
    <property type="entry name" value="P-loop containing nucleotide triphosphate hydrolases"/>
    <property type="match status" value="1"/>
</dbReference>
<accession>A0A4Y9ILL5</accession>
<proteinExistence type="predicted"/>
<sequence>MEELSIYIEDLYNHFKSHLDNNKRILFSGPYGIGKTYFLRDFFKNENIENDYNVFHLFPVNYQVSNNEDIFELIKIDILYHILGKGWGFEKQQQEKISKTLALQTYTISKTSSAFKAITQILSLGKSKPITEGADELEKIITSFSRYYKELNEEEGSLDKIKEFADIFEKKKGSIYEFDNITQLIYELLEKQTIVENQADETDTKRKENVLIIDDLDRIDPEHIFRILNVFSAHFDIRNEDSNKFGFDKVIFVCDIENIRNIFFAKYGFNTDFNGYINKFFSSYIYHFENKTEIKETVEKFLNRKLNNREVHKRYSSIKEDIIEFLGIFIDSDKINIRHLKNLETFDFTISFFDYYRREHITRLLYWHLINFLLKIFNNDLSKLKGAFSNLKLDDNELRSFYRRRDRYLKGLILLADIEKVNDHFQGQEVDYLYNNKDLNLKIKYSLINAGDYFWSNIEDVISYESEEFNTKVSSDPVYGIKKYTRDISLENIGQLFVVAINELDRKGMLIRK</sequence>
<dbReference type="InterPro" id="IPR011646">
    <property type="entry name" value="KAP_P-loop"/>
</dbReference>
<dbReference type="RefSeq" id="WP_135106149.1">
    <property type="nucleotide sequence ID" value="NZ_JADGKW010000004.1"/>
</dbReference>
<dbReference type="Pfam" id="PF07693">
    <property type="entry name" value="KAP_NTPase"/>
    <property type="match status" value="1"/>
</dbReference>
<dbReference type="OrthoDB" id="871734at2"/>
<dbReference type="AlphaFoldDB" id="A0A4Y9ILL5"/>
<dbReference type="Proteomes" id="UP000298285">
    <property type="component" value="Unassembled WGS sequence"/>
</dbReference>
<reference evidence="2 3" key="1">
    <citation type="submission" date="2019-03" db="EMBL/GenBank/DDBJ databases">
        <title>Diversity of the mouse oral microbiome.</title>
        <authorList>
            <person name="Joseph S."/>
            <person name="Aduse-Opoku J."/>
            <person name="Curtis M."/>
            <person name="Wade W."/>
            <person name="Hashim A."/>
        </authorList>
    </citation>
    <scope>NUCLEOTIDE SEQUENCE [LARGE SCALE GENOMIC DNA]</scope>
    <source>
        <strain evidence="2 3">P11</strain>
    </source>
</reference>
<protein>
    <recommendedName>
        <fullName evidence="1">KAP NTPase domain-containing protein</fullName>
    </recommendedName>
</protein>
<evidence type="ECO:0000313" key="3">
    <source>
        <dbReference type="Proteomes" id="UP000298285"/>
    </source>
</evidence>
<dbReference type="EMBL" id="SPPK01000004">
    <property type="protein sequence ID" value="TFU88808.1"/>
    <property type="molecule type" value="Genomic_DNA"/>
</dbReference>
<dbReference type="SUPFAM" id="SSF52540">
    <property type="entry name" value="P-loop containing nucleoside triphosphate hydrolases"/>
    <property type="match status" value="1"/>
</dbReference>
<name>A0A4Y9ILL5_9BACT</name>
<organism evidence="2 3">
    <name type="scientific">Dysgonomonas mossii</name>
    <dbReference type="NCBI Taxonomy" id="163665"/>
    <lineage>
        <taxon>Bacteria</taxon>
        <taxon>Pseudomonadati</taxon>
        <taxon>Bacteroidota</taxon>
        <taxon>Bacteroidia</taxon>
        <taxon>Bacteroidales</taxon>
        <taxon>Dysgonomonadaceae</taxon>
        <taxon>Dysgonomonas</taxon>
    </lineage>
</organism>
<comment type="caution">
    <text evidence="2">The sequence shown here is derived from an EMBL/GenBank/DDBJ whole genome shotgun (WGS) entry which is preliminary data.</text>
</comment>
<feature type="domain" description="KAP NTPase" evidence="1">
    <location>
        <begin position="7"/>
        <end position="343"/>
    </location>
</feature>
<gene>
    <name evidence="2" type="ORF">E4T88_13145</name>
</gene>